<accession>A0AAV2TMQ4</accession>
<evidence type="ECO:0000256" key="5">
    <source>
        <dbReference type="SAM" id="Coils"/>
    </source>
</evidence>
<keyword evidence="5" id="KW-0175">Coiled coil</keyword>
<evidence type="ECO:0000313" key="7">
    <source>
        <dbReference type="EMBL" id="CAL5138141.1"/>
    </source>
</evidence>
<reference evidence="7" key="1">
    <citation type="submission" date="2024-06" db="EMBL/GenBank/DDBJ databases">
        <authorList>
            <person name="Liu X."/>
            <person name="Lenzi L."/>
            <person name="Haldenby T S."/>
            <person name="Uol C."/>
        </authorList>
    </citation>
    <scope>NUCLEOTIDE SEQUENCE</scope>
</reference>
<dbReference type="AlphaFoldDB" id="A0AAV2TMQ4"/>
<evidence type="ECO:0000256" key="4">
    <source>
        <dbReference type="ARBA" id="ARBA00023242"/>
    </source>
</evidence>
<gene>
    <name evidence="7" type="ORF">CDAUBV1_LOCUS12756</name>
</gene>
<evidence type="ECO:0000256" key="3">
    <source>
        <dbReference type="ARBA" id="ARBA00022737"/>
    </source>
</evidence>
<organism evidence="7 8">
    <name type="scientific">Calicophoron daubneyi</name>
    <name type="common">Rumen fluke</name>
    <name type="synonym">Paramphistomum daubneyi</name>
    <dbReference type="NCBI Taxonomy" id="300641"/>
    <lineage>
        <taxon>Eukaryota</taxon>
        <taxon>Metazoa</taxon>
        <taxon>Spiralia</taxon>
        <taxon>Lophotrochozoa</taxon>
        <taxon>Platyhelminthes</taxon>
        <taxon>Trematoda</taxon>
        <taxon>Digenea</taxon>
        <taxon>Plagiorchiida</taxon>
        <taxon>Pronocephalata</taxon>
        <taxon>Paramphistomoidea</taxon>
        <taxon>Paramphistomidae</taxon>
        <taxon>Calicophoron</taxon>
    </lineage>
</organism>
<keyword evidence="4" id="KW-0539">Nucleus</keyword>
<dbReference type="GO" id="GO:0030515">
    <property type="term" value="F:snoRNA binding"/>
    <property type="evidence" value="ECO:0007669"/>
    <property type="project" value="InterPro"/>
</dbReference>
<comment type="subcellular location">
    <subcellularLocation>
        <location evidence="1">Nucleus</location>
        <location evidence="1">Nucleolus</location>
    </subcellularLocation>
</comment>
<dbReference type="PANTHER" id="PTHR23271">
    <property type="entry name" value="HEPATOCELLULAR CARCINOMA-ASSOCIATED ANTIGEN 66"/>
    <property type="match status" value="1"/>
</dbReference>
<dbReference type="GO" id="GO:0034388">
    <property type="term" value="C:Pwp2p-containing subcomplex of 90S preribosome"/>
    <property type="evidence" value="ECO:0007669"/>
    <property type="project" value="TreeGrafter"/>
</dbReference>
<feature type="coiled-coil region" evidence="5">
    <location>
        <begin position="158"/>
        <end position="225"/>
    </location>
</feature>
<dbReference type="Proteomes" id="UP001497525">
    <property type="component" value="Unassembled WGS sequence"/>
</dbReference>
<protein>
    <recommendedName>
        <fullName evidence="6">U3 small nucleolar RNA-associated protein 6 N-terminal domain-containing protein</fullName>
    </recommendedName>
</protein>
<dbReference type="Pfam" id="PF08640">
    <property type="entry name" value="U3_assoc_6"/>
    <property type="match status" value="1"/>
</dbReference>
<keyword evidence="2" id="KW-0698">rRNA processing</keyword>
<keyword evidence="3" id="KW-0677">Repeat</keyword>
<sequence length="575" mass="66269">MAEVVERNLESSAAEVIYVKKLKLFNDREVNELIRKRRQHEYSLQKRNKRVLDYDAYISTELAILRLLRLRRQQIDDRRHVDKIERPIIQRLVRLHQQLCYRFQSRIDVWMRFIQVCKILGRHMSVVRLWNRCLQVHGRTDPRLWAAAASYHLHEHTKVLVRSTLRNLSRESEQLSEEQKSTRHELSLLTHHTDKRKKSSVRGFLKEMQEQVTELDRASSQLSREKRLVYDSVYLDAIREARRLLTEGLILNPECGMLHLELVKLEANAADFFNSRILHRANSASAHLDALSDRVDSSTQNAEGATARKKVKRMAKVDNEDNATFMAGVTEDVPFVASGGAFRLVVEAVTERFASDPLILNSLNAILSSVPHLSDDSILSVLNEKVKKLDQTKPSPDENKVLCQSAKFDEQMALSDRIAQLNEAVLNGGIGEALSLWDSWYTQTDPNHNNPKESFRFVDPSIPESVSLLRTRLLLCTVDHCQTGDATSADSPRYSLSVSTDINDFVCRTRRWLDQLATSRWGKTSPDFWFEYVEFERKSGDCTRIPSVQWRASKTLTPEAYSRFTHLLNSTLDNN</sequence>
<evidence type="ECO:0000256" key="1">
    <source>
        <dbReference type="ARBA" id="ARBA00004604"/>
    </source>
</evidence>
<dbReference type="PANTHER" id="PTHR23271:SF1">
    <property type="entry name" value="U3 SMALL NUCLEOLAR RNA-ASSOCIATED PROTEIN 6 HOMOLOG"/>
    <property type="match status" value="1"/>
</dbReference>
<comment type="caution">
    <text evidence="7">The sequence shown here is derived from an EMBL/GenBank/DDBJ whole genome shotgun (WGS) entry which is preliminary data.</text>
</comment>
<evidence type="ECO:0000256" key="2">
    <source>
        <dbReference type="ARBA" id="ARBA00022552"/>
    </source>
</evidence>
<dbReference type="InterPro" id="IPR013949">
    <property type="entry name" value="Utp6"/>
</dbReference>
<evidence type="ECO:0000313" key="8">
    <source>
        <dbReference type="Proteomes" id="UP001497525"/>
    </source>
</evidence>
<dbReference type="GO" id="GO:0032040">
    <property type="term" value="C:small-subunit processome"/>
    <property type="evidence" value="ECO:0007669"/>
    <property type="project" value="TreeGrafter"/>
</dbReference>
<dbReference type="InterPro" id="IPR055347">
    <property type="entry name" value="UTP6_N"/>
</dbReference>
<dbReference type="GO" id="GO:0000462">
    <property type="term" value="P:maturation of SSU-rRNA from tricistronic rRNA transcript (SSU-rRNA, 5.8S rRNA, LSU-rRNA)"/>
    <property type="evidence" value="ECO:0007669"/>
    <property type="project" value="InterPro"/>
</dbReference>
<name>A0AAV2TMQ4_CALDB</name>
<feature type="domain" description="U3 small nucleolar RNA-associated protein 6 N-terminal" evidence="6">
    <location>
        <begin position="9"/>
        <end position="91"/>
    </location>
</feature>
<evidence type="ECO:0000259" key="6">
    <source>
        <dbReference type="Pfam" id="PF08640"/>
    </source>
</evidence>
<proteinExistence type="predicted"/>
<dbReference type="EMBL" id="CAXLJL010000478">
    <property type="protein sequence ID" value="CAL5138141.1"/>
    <property type="molecule type" value="Genomic_DNA"/>
</dbReference>